<dbReference type="EMBL" id="KQ101373">
    <property type="protein sequence ID" value="KMS93556.1"/>
    <property type="molecule type" value="Genomic_DNA"/>
</dbReference>
<organism evidence="1 2">
    <name type="scientific">Beta vulgaris subsp. vulgaris</name>
    <name type="common">Beet</name>
    <dbReference type="NCBI Taxonomy" id="3555"/>
    <lineage>
        <taxon>Eukaryota</taxon>
        <taxon>Viridiplantae</taxon>
        <taxon>Streptophyta</taxon>
        <taxon>Embryophyta</taxon>
        <taxon>Tracheophyta</taxon>
        <taxon>Spermatophyta</taxon>
        <taxon>Magnoliopsida</taxon>
        <taxon>eudicotyledons</taxon>
        <taxon>Gunneridae</taxon>
        <taxon>Pentapetalae</taxon>
        <taxon>Caryophyllales</taxon>
        <taxon>Chenopodiaceae</taxon>
        <taxon>Betoideae</taxon>
        <taxon>Beta</taxon>
    </lineage>
</organism>
<proteinExistence type="predicted"/>
<keyword evidence="2" id="KW-1185">Reference proteome</keyword>
<dbReference type="Proteomes" id="UP000035740">
    <property type="component" value="Unassembled WGS sequence"/>
</dbReference>
<dbReference type="Gramene" id="KMS93556">
    <property type="protein sequence ID" value="KMS93556"/>
    <property type="gene ID" value="BVRB_030290"/>
</dbReference>
<sequence>MWNGGMPTRIATPSNCGNPLKPHLPSWIGNSPMAELTALGTVTTMRMEQWAIRSQVLSREQLGLCHDMDAVHRLNGGGWRDRSGVLSA</sequence>
<accession>A0A0J8AXU7</accession>
<protein>
    <submittedName>
        <fullName evidence="1">Uncharacterized protein</fullName>
    </submittedName>
</protein>
<name>A0A0J8AXU7_BETVV</name>
<evidence type="ECO:0000313" key="1">
    <source>
        <dbReference type="EMBL" id="KMS93556.1"/>
    </source>
</evidence>
<reference evidence="1 2" key="1">
    <citation type="journal article" date="2014" name="Nature">
        <title>The genome of the recently domesticated crop plant sugar beet (Beta vulgaris).</title>
        <authorList>
            <person name="Dohm J.C."/>
            <person name="Minoche A.E."/>
            <person name="Holtgrawe D."/>
            <person name="Capella-Gutierrez S."/>
            <person name="Zakrzewski F."/>
            <person name="Tafer H."/>
            <person name="Rupp O."/>
            <person name="Sorensen T.R."/>
            <person name="Stracke R."/>
            <person name="Reinhardt R."/>
            <person name="Goesmann A."/>
            <person name="Kraft T."/>
            <person name="Schulz B."/>
            <person name="Stadler P.F."/>
            <person name="Schmidt T."/>
            <person name="Gabaldon T."/>
            <person name="Lehrach H."/>
            <person name="Weisshaar B."/>
            <person name="Himmelbauer H."/>
        </authorList>
    </citation>
    <scope>NUCLEOTIDE SEQUENCE [LARGE SCALE GENOMIC DNA]</scope>
    <source>
        <tissue evidence="1">Taproot</tissue>
    </source>
</reference>
<evidence type="ECO:0000313" key="2">
    <source>
        <dbReference type="Proteomes" id="UP000035740"/>
    </source>
</evidence>
<dbReference type="AlphaFoldDB" id="A0A0J8AXU7"/>
<gene>
    <name evidence="1" type="ORF">BVRB_030290</name>
</gene>